<protein>
    <submittedName>
        <fullName evidence="2">Uncharacterized protein</fullName>
    </submittedName>
</protein>
<dbReference type="Proteomes" id="UP000655550">
    <property type="component" value="Unassembled WGS sequence"/>
</dbReference>
<evidence type="ECO:0000313" key="2">
    <source>
        <dbReference type="EMBL" id="GGH90701.1"/>
    </source>
</evidence>
<gene>
    <name evidence="2" type="ORF">GCM10007363_08840</name>
</gene>
<keyword evidence="3" id="KW-1185">Reference proteome</keyword>
<keyword evidence="1" id="KW-0175">Coiled coil</keyword>
<accession>A0ABQ2AIZ2</accession>
<feature type="coiled-coil region" evidence="1">
    <location>
        <begin position="149"/>
        <end position="194"/>
    </location>
</feature>
<evidence type="ECO:0000256" key="1">
    <source>
        <dbReference type="SAM" id="Coils"/>
    </source>
</evidence>
<dbReference type="EMBL" id="BMDE01000002">
    <property type="protein sequence ID" value="GGH90701.1"/>
    <property type="molecule type" value="Genomic_DNA"/>
</dbReference>
<evidence type="ECO:0000313" key="3">
    <source>
        <dbReference type="Proteomes" id="UP000655550"/>
    </source>
</evidence>
<proteinExistence type="predicted"/>
<comment type="caution">
    <text evidence="2">The sequence shown here is derived from an EMBL/GenBank/DDBJ whole genome shotgun (WGS) entry which is preliminary data.</text>
</comment>
<name>A0ABQ2AIZ2_9PSED</name>
<organism evidence="2 3">
    <name type="scientific">Pseudomonas fluvialis</name>
    <dbReference type="NCBI Taxonomy" id="1793966"/>
    <lineage>
        <taxon>Bacteria</taxon>
        <taxon>Pseudomonadati</taxon>
        <taxon>Pseudomonadota</taxon>
        <taxon>Gammaproteobacteria</taxon>
        <taxon>Pseudomonadales</taxon>
        <taxon>Pseudomonadaceae</taxon>
        <taxon>Pseudomonas</taxon>
    </lineage>
</organism>
<reference evidence="3" key="1">
    <citation type="journal article" date="2019" name="Int. J. Syst. Evol. Microbiol.">
        <title>The Global Catalogue of Microorganisms (GCM) 10K type strain sequencing project: providing services to taxonomists for standard genome sequencing and annotation.</title>
        <authorList>
            <consortium name="The Broad Institute Genomics Platform"/>
            <consortium name="The Broad Institute Genome Sequencing Center for Infectious Disease"/>
            <person name="Wu L."/>
            <person name="Ma J."/>
        </authorList>
    </citation>
    <scope>NUCLEOTIDE SEQUENCE [LARGE SCALE GENOMIC DNA]</scope>
    <source>
        <strain evidence="3">CCM 8778</strain>
    </source>
</reference>
<sequence>MRVRPHESAFDERSAGRVIISPTALPGLPVMNLSRLLLVSLLICPSLQADNLPPVDENVQALRVLEQQLGAGRLADAERQLQGLQQRIPGDTRLQGARRLLAAAYLAQGRRHLASGDLAAAGQALQQARRHLPNADEDAALERDIGAARAAAEARAQAQALAAQQAEAQRLQALRQAEQARAAQAQALAAEQARAAAAAAAEAARREPQHIDLSKPLNQIALPMLDQQDNQALRELLDGVAADLVQFDCRLQIQVRQVRDYAWVAALLAARVKRLDSHYELQPRQLLVPEQAPQLLLDHCRQG</sequence>